<feature type="region of interest" description="Disordered" evidence="1">
    <location>
        <begin position="20"/>
        <end position="46"/>
    </location>
</feature>
<comment type="caution">
    <text evidence="2">The sequence shown here is derived from an EMBL/GenBank/DDBJ whole genome shotgun (WGS) entry which is preliminary data.</text>
</comment>
<evidence type="ECO:0000313" key="2">
    <source>
        <dbReference type="EMBL" id="EZP79311.1"/>
    </source>
</evidence>
<evidence type="ECO:0000313" key="3">
    <source>
        <dbReference type="Proteomes" id="UP000024329"/>
    </source>
</evidence>
<proteinExistence type="predicted"/>
<gene>
    <name evidence="2" type="ORF">BV97_04074</name>
</gene>
<sequence length="46" mass="5263">MPALFRWDNEMASPAERELAQEQNHCAGWPDWFEDKPVGEGQMADA</sequence>
<accession>A0A031JNG4</accession>
<reference evidence="2 3" key="1">
    <citation type="submission" date="2014-03" db="EMBL/GenBank/DDBJ databases">
        <title>Whole genome sequence of Novosphingobium resinovorum KF1.</title>
        <authorList>
            <person name="Gan H.M."/>
            <person name="Gan H.Y."/>
            <person name="Chew T.H."/>
            <person name="Savka M.A."/>
        </authorList>
    </citation>
    <scope>NUCLEOTIDE SEQUENCE [LARGE SCALE GENOMIC DNA]</scope>
    <source>
        <strain evidence="2 3">KF1</strain>
    </source>
</reference>
<organism evidence="2 3">
    <name type="scientific">Novosphingobium resinovorum</name>
    <dbReference type="NCBI Taxonomy" id="158500"/>
    <lineage>
        <taxon>Bacteria</taxon>
        <taxon>Pseudomonadati</taxon>
        <taxon>Pseudomonadota</taxon>
        <taxon>Alphaproteobacteria</taxon>
        <taxon>Sphingomonadales</taxon>
        <taxon>Sphingomonadaceae</taxon>
        <taxon>Novosphingobium</taxon>
    </lineage>
</organism>
<dbReference type="PATRIC" id="fig|158500.4.peg.4140"/>
<name>A0A031JNG4_9SPHN</name>
<evidence type="ECO:0000256" key="1">
    <source>
        <dbReference type="SAM" id="MobiDB-lite"/>
    </source>
</evidence>
<dbReference type="AlphaFoldDB" id="A0A031JNG4"/>
<dbReference type="EMBL" id="JFYZ01000027">
    <property type="protein sequence ID" value="EZP79311.1"/>
    <property type="molecule type" value="Genomic_DNA"/>
</dbReference>
<dbReference type="Proteomes" id="UP000024329">
    <property type="component" value="Unassembled WGS sequence"/>
</dbReference>
<dbReference type="RefSeq" id="WP_155986393.1">
    <property type="nucleotide sequence ID" value="NZ_JFYZ01000027.1"/>
</dbReference>
<protein>
    <submittedName>
        <fullName evidence="2">Uncharacterized protein</fullName>
    </submittedName>
</protein>